<protein>
    <submittedName>
        <fullName evidence="1">Uncharacterized protein</fullName>
    </submittedName>
</protein>
<organism evidence="1 2">
    <name type="scientific">Coemansia spiralis</name>
    <dbReference type="NCBI Taxonomy" id="417178"/>
    <lineage>
        <taxon>Eukaryota</taxon>
        <taxon>Fungi</taxon>
        <taxon>Fungi incertae sedis</taxon>
        <taxon>Zoopagomycota</taxon>
        <taxon>Kickxellomycotina</taxon>
        <taxon>Kickxellomycetes</taxon>
        <taxon>Kickxellales</taxon>
        <taxon>Kickxellaceae</taxon>
        <taxon>Coemansia</taxon>
    </lineage>
</organism>
<sequence>MDDLEGEAKNCDEESLDSELIEQQLYPCNFVPPDAREPTKEALLGAHDILLIIHISLQAGVIPSVQSIRRAYEIEKEQFPHVRDFLACGGSIPYILEELTSQVEGDMRGEAYHEDTEELLEALERVPPCALDKDLSHWRRALGI</sequence>
<dbReference type="Proteomes" id="UP001151516">
    <property type="component" value="Unassembled WGS sequence"/>
</dbReference>
<dbReference type="AlphaFoldDB" id="A0A9W8GQH9"/>
<reference evidence="1" key="1">
    <citation type="submission" date="2022-07" db="EMBL/GenBank/DDBJ databases">
        <title>Phylogenomic reconstructions and comparative analyses of Kickxellomycotina fungi.</title>
        <authorList>
            <person name="Reynolds N.K."/>
            <person name="Stajich J.E."/>
            <person name="Barry K."/>
            <person name="Grigoriev I.V."/>
            <person name="Crous P."/>
            <person name="Smith M.E."/>
        </authorList>
    </citation>
    <scope>NUCLEOTIDE SEQUENCE</scope>
    <source>
        <strain evidence="1">CBS 109367</strain>
    </source>
</reference>
<name>A0A9W8GQH9_9FUNG</name>
<dbReference type="OrthoDB" id="5545347at2759"/>
<proteinExistence type="predicted"/>
<evidence type="ECO:0000313" key="2">
    <source>
        <dbReference type="Proteomes" id="UP001151516"/>
    </source>
</evidence>
<evidence type="ECO:0000313" key="1">
    <source>
        <dbReference type="EMBL" id="KAJ2689908.1"/>
    </source>
</evidence>
<comment type="caution">
    <text evidence="1">The sequence shown here is derived from an EMBL/GenBank/DDBJ whole genome shotgun (WGS) entry which is preliminary data.</text>
</comment>
<dbReference type="EMBL" id="JANBTX010000018">
    <property type="protein sequence ID" value="KAJ2689908.1"/>
    <property type="molecule type" value="Genomic_DNA"/>
</dbReference>
<gene>
    <name evidence="1" type="ORF">IWW39_001132</name>
</gene>
<accession>A0A9W8GQH9</accession>
<keyword evidence="2" id="KW-1185">Reference proteome</keyword>